<reference evidence="1 2" key="1">
    <citation type="submission" date="2020-08" db="EMBL/GenBank/DDBJ databases">
        <title>Genomic Encyclopedia of Type Strains, Phase IV (KMG-IV): sequencing the most valuable type-strain genomes for metagenomic binning, comparative biology and taxonomic classification.</title>
        <authorList>
            <person name="Goeker M."/>
        </authorList>
    </citation>
    <scope>NUCLEOTIDE SEQUENCE [LARGE SCALE GENOMIC DNA]</scope>
    <source>
        <strain evidence="1 2">DSM 27163</strain>
    </source>
</reference>
<gene>
    <name evidence="1" type="ORF">FHR21_000657</name>
</gene>
<dbReference type="EMBL" id="JACIJH010000001">
    <property type="protein sequence ID" value="MBB5705332.1"/>
    <property type="molecule type" value="Genomic_DNA"/>
</dbReference>
<keyword evidence="2" id="KW-1185">Reference proteome</keyword>
<dbReference type="RefSeq" id="WP_184095229.1">
    <property type="nucleotide sequence ID" value="NZ_JACIJH010000001.1"/>
</dbReference>
<evidence type="ECO:0000313" key="2">
    <source>
        <dbReference type="Proteomes" id="UP000537161"/>
    </source>
</evidence>
<dbReference type="AlphaFoldDB" id="A0A7W9B312"/>
<proteinExistence type="predicted"/>
<dbReference type="SUPFAM" id="SSF52540">
    <property type="entry name" value="P-loop containing nucleoside triphosphate hydrolases"/>
    <property type="match status" value="1"/>
</dbReference>
<dbReference type="InterPro" id="IPR027417">
    <property type="entry name" value="P-loop_NTPase"/>
</dbReference>
<dbReference type="Proteomes" id="UP000537161">
    <property type="component" value="Unassembled WGS sequence"/>
</dbReference>
<evidence type="ECO:0000313" key="1">
    <source>
        <dbReference type="EMBL" id="MBB5705332.1"/>
    </source>
</evidence>
<protein>
    <recommendedName>
        <fullName evidence="3">Sulfotransferase domain-containing protein</fullName>
    </recommendedName>
</protein>
<dbReference type="Gene3D" id="3.40.50.300">
    <property type="entry name" value="P-loop containing nucleotide triphosphate hydrolases"/>
    <property type="match status" value="1"/>
</dbReference>
<sequence>MPEVFVKPDTLDDENRRFAQAPLRQPVFLNSVPKSGSHLLRNIVRMFVPVEQQYGRDFIQWANLQQHRVAFDPARPMLSWGHLFLADASAIETAPARRILLYRDPYDWVIARARFFISEQFASNMDHLKSGALTADELLTMMIFGLPGKAPSLRDIYEMNAAAWLGARVHVVTYEALIRHVGDPGTSEADEFFGALLDACGIERPGDWRDRVRIGADRRQSGTARENLTGIGIELPDCLGPRHRALVDYQAPGLRKLLGYE</sequence>
<evidence type="ECO:0008006" key="3">
    <source>
        <dbReference type="Google" id="ProtNLM"/>
    </source>
</evidence>
<accession>A0A7W9B312</accession>
<name>A0A7W9B312_9SPHN</name>
<organism evidence="1 2">
    <name type="scientific">Sphingopyxis panaciterrulae</name>
    <dbReference type="NCBI Taxonomy" id="462372"/>
    <lineage>
        <taxon>Bacteria</taxon>
        <taxon>Pseudomonadati</taxon>
        <taxon>Pseudomonadota</taxon>
        <taxon>Alphaproteobacteria</taxon>
        <taxon>Sphingomonadales</taxon>
        <taxon>Sphingomonadaceae</taxon>
        <taxon>Sphingopyxis</taxon>
    </lineage>
</organism>
<comment type="caution">
    <text evidence="1">The sequence shown here is derived from an EMBL/GenBank/DDBJ whole genome shotgun (WGS) entry which is preliminary data.</text>
</comment>